<feature type="domain" description="Polysaccharide chain length determinant N-terminal" evidence="17">
    <location>
        <begin position="15"/>
        <end position="109"/>
    </location>
</feature>
<keyword evidence="14" id="KW-0829">Tyrosine-protein kinase</keyword>
<keyword evidence="12 16" id="KW-1133">Transmembrane helix</keyword>
<evidence type="ECO:0000256" key="13">
    <source>
        <dbReference type="ARBA" id="ARBA00023136"/>
    </source>
</evidence>
<evidence type="ECO:0000259" key="19">
    <source>
        <dbReference type="Pfam" id="PF13807"/>
    </source>
</evidence>
<organism evidence="20 21">
    <name type="scientific">Parabacteroides merdae</name>
    <dbReference type="NCBI Taxonomy" id="46503"/>
    <lineage>
        <taxon>Bacteria</taxon>
        <taxon>Pseudomonadati</taxon>
        <taxon>Bacteroidota</taxon>
        <taxon>Bacteroidia</taxon>
        <taxon>Bacteroidales</taxon>
        <taxon>Tannerellaceae</taxon>
        <taxon>Parabacteroides</taxon>
    </lineage>
</organism>
<dbReference type="GO" id="GO:0004715">
    <property type="term" value="F:non-membrane spanning protein tyrosine kinase activity"/>
    <property type="evidence" value="ECO:0007669"/>
    <property type="project" value="UniProtKB-EC"/>
</dbReference>
<keyword evidence="11" id="KW-0067">ATP-binding</keyword>
<dbReference type="NCBIfam" id="TIGR01007">
    <property type="entry name" value="eps_fam"/>
    <property type="match status" value="1"/>
</dbReference>
<dbReference type="InterPro" id="IPR003856">
    <property type="entry name" value="LPS_length_determ_N"/>
</dbReference>
<comment type="caution">
    <text evidence="20">The sequence shown here is derived from an EMBL/GenBank/DDBJ whole genome shotgun (WGS) entry which is preliminary data.</text>
</comment>
<dbReference type="Pfam" id="PF02706">
    <property type="entry name" value="Wzz"/>
    <property type="match status" value="1"/>
</dbReference>
<dbReference type="GO" id="GO:0042802">
    <property type="term" value="F:identical protein binding"/>
    <property type="evidence" value="ECO:0007669"/>
    <property type="project" value="UniProtKB-ARBA"/>
</dbReference>
<dbReference type="Gene3D" id="3.40.50.300">
    <property type="entry name" value="P-loop containing nucleotide triphosphate hydrolases"/>
    <property type="match status" value="1"/>
</dbReference>
<dbReference type="PANTHER" id="PTHR32309:SF13">
    <property type="entry name" value="FERRIC ENTEROBACTIN TRANSPORT PROTEIN FEPE"/>
    <property type="match status" value="1"/>
</dbReference>
<reference evidence="20 21" key="1">
    <citation type="submission" date="2018-08" db="EMBL/GenBank/DDBJ databases">
        <title>A genome reference for cultivated species of the human gut microbiota.</title>
        <authorList>
            <person name="Zou Y."/>
            <person name="Xue W."/>
            <person name="Luo G."/>
        </authorList>
    </citation>
    <scope>NUCLEOTIDE SEQUENCE [LARGE SCALE GENOMIC DNA]</scope>
    <source>
        <strain evidence="20 21">AM50-15</strain>
    </source>
</reference>
<feature type="domain" description="Tyrosine-protein kinase G-rich" evidence="19">
    <location>
        <begin position="443"/>
        <end position="516"/>
    </location>
</feature>
<evidence type="ECO:0000256" key="12">
    <source>
        <dbReference type="ARBA" id="ARBA00022989"/>
    </source>
</evidence>
<gene>
    <name evidence="20" type="ORF">DW986_10235</name>
</gene>
<dbReference type="InterPro" id="IPR027417">
    <property type="entry name" value="P-loop_NTPase"/>
</dbReference>
<proteinExistence type="inferred from homology"/>
<keyword evidence="13 16" id="KW-0472">Membrane</keyword>
<comment type="subcellular location">
    <subcellularLocation>
        <location evidence="1">Cell inner membrane</location>
        <topology evidence="1">Multi-pass membrane protein</topology>
    </subcellularLocation>
</comment>
<dbReference type="InterPro" id="IPR050445">
    <property type="entry name" value="Bact_polysacc_biosynth/exp"/>
</dbReference>
<dbReference type="EMBL" id="QSEF01000013">
    <property type="protein sequence ID" value="RGZ47636.1"/>
    <property type="molecule type" value="Genomic_DNA"/>
</dbReference>
<comment type="similarity">
    <text evidence="3">Belongs to the etk/wzc family.</text>
</comment>
<comment type="catalytic activity">
    <reaction evidence="15">
        <text>L-tyrosyl-[protein] + ATP = O-phospho-L-tyrosyl-[protein] + ADP + H(+)</text>
        <dbReference type="Rhea" id="RHEA:10596"/>
        <dbReference type="Rhea" id="RHEA-COMP:10136"/>
        <dbReference type="Rhea" id="RHEA-COMP:20101"/>
        <dbReference type="ChEBI" id="CHEBI:15378"/>
        <dbReference type="ChEBI" id="CHEBI:30616"/>
        <dbReference type="ChEBI" id="CHEBI:46858"/>
        <dbReference type="ChEBI" id="CHEBI:61978"/>
        <dbReference type="ChEBI" id="CHEBI:456216"/>
        <dbReference type="EC" id="2.7.10.2"/>
    </reaction>
</comment>
<dbReference type="InterPro" id="IPR005702">
    <property type="entry name" value="Wzc-like_C"/>
</dbReference>
<dbReference type="CDD" id="cd05387">
    <property type="entry name" value="BY-kinase"/>
    <property type="match status" value="1"/>
</dbReference>
<feature type="transmembrane region" description="Helical" evidence="16">
    <location>
        <begin position="29"/>
        <end position="47"/>
    </location>
</feature>
<keyword evidence="9" id="KW-0547">Nucleotide-binding</keyword>
<dbReference type="FunFam" id="3.40.50.300:FF:000527">
    <property type="entry name" value="Tyrosine-protein kinase etk"/>
    <property type="match status" value="1"/>
</dbReference>
<evidence type="ECO:0000256" key="9">
    <source>
        <dbReference type="ARBA" id="ARBA00022741"/>
    </source>
</evidence>
<dbReference type="InterPro" id="IPR032807">
    <property type="entry name" value="GNVR"/>
</dbReference>
<feature type="domain" description="AAA" evidence="18">
    <location>
        <begin position="588"/>
        <end position="710"/>
    </location>
</feature>
<dbReference type="Pfam" id="PF13614">
    <property type="entry name" value="AAA_31"/>
    <property type="match status" value="1"/>
</dbReference>
<dbReference type="GO" id="GO:0005524">
    <property type="term" value="F:ATP binding"/>
    <property type="evidence" value="ECO:0007669"/>
    <property type="project" value="UniProtKB-KW"/>
</dbReference>
<evidence type="ECO:0000256" key="14">
    <source>
        <dbReference type="ARBA" id="ARBA00023137"/>
    </source>
</evidence>
<feature type="transmembrane region" description="Helical" evidence="16">
    <location>
        <begin position="500"/>
        <end position="521"/>
    </location>
</feature>
<evidence type="ECO:0000256" key="11">
    <source>
        <dbReference type="ARBA" id="ARBA00022840"/>
    </source>
</evidence>
<keyword evidence="6" id="KW-0997">Cell inner membrane</keyword>
<dbReference type="AlphaFoldDB" id="A0A3R5ZMK1"/>
<evidence type="ECO:0000256" key="4">
    <source>
        <dbReference type="ARBA" id="ARBA00011903"/>
    </source>
</evidence>
<evidence type="ECO:0000256" key="2">
    <source>
        <dbReference type="ARBA" id="ARBA00007316"/>
    </source>
</evidence>
<evidence type="ECO:0000256" key="3">
    <source>
        <dbReference type="ARBA" id="ARBA00008883"/>
    </source>
</evidence>
<evidence type="ECO:0000256" key="16">
    <source>
        <dbReference type="SAM" id="Phobius"/>
    </source>
</evidence>
<dbReference type="GO" id="GO:0005886">
    <property type="term" value="C:plasma membrane"/>
    <property type="evidence" value="ECO:0007669"/>
    <property type="project" value="UniProtKB-SubCell"/>
</dbReference>
<evidence type="ECO:0000259" key="18">
    <source>
        <dbReference type="Pfam" id="PF13614"/>
    </source>
</evidence>
<dbReference type="Pfam" id="PF13807">
    <property type="entry name" value="GNVR"/>
    <property type="match status" value="1"/>
</dbReference>
<accession>A0A3R5ZMK1</accession>
<keyword evidence="7" id="KW-0808">Transferase</keyword>
<evidence type="ECO:0000313" key="20">
    <source>
        <dbReference type="EMBL" id="RGZ47636.1"/>
    </source>
</evidence>
<dbReference type="PANTHER" id="PTHR32309">
    <property type="entry name" value="TYROSINE-PROTEIN KINASE"/>
    <property type="match status" value="1"/>
</dbReference>
<keyword evidence="8 16" id="KW-0812">Transmembrane</keyword>
<evidence type="ECO:0000256" key="7">
    <source>
        <dbReference type="ARBA" id="ARBA00022679"/>
    </source>
</evidence>
<evidence type="ECO:0000256" key="10">
    <source>
        <dbReference type="ARBA" id="ARBA00022777"/>
    </source>
</evidence>
<evidence type="ECO:0000259" key="17">
    <source>
        <dbReference type="Pfam" id="PF02706"/>
    </source>
</evidence>
<evidence type="ECO:0000256" key="15">
    <source>
        <dbReference type="ARBA" id="ARBA00051245"/>
    </source>
</evidence>
<dbReference type="InterPro" id="IPR025669">
    <property type="entry name" value="AAA_dom"/>
</dbReference>
<dbReference type="EC" id="2.7.10.2" evidence="4"/>
<dbReference type="SUPFAM" id="SSF52540">
    <property type="entry name" value="P-loop containing nucleoside triphosphate hydrolases"/>
    <property type="match status" value="1"/>
</dbReference>
<keyword evidence="10" id="KW-0418">Kinase</keyword>
<comment type="similarity">
    <text evidence="2">Belongs to the CpsD/CapB family.</text>
</comment>
<protein>
    <recommendedName>
        <fullName evidence="4">non-specific protein-tyrosine kinase</fullName>
        <ecNumber evidence="4">2.7.10.2</ecNumber>
    </recommendedName>
</protein>
<sequence>MNTEQETNTRVEESELNLGDILQTVLANWYWFVLSVVVCAGAAFLYLKWAPKVYTRTASVLIKDDAKGGAMSESAAFEDLGLFGTKRNVDNEVLVFKSRRLMTEVARNLHLDVSYTVKDGLRTVELYTQSPVQLSFPDAEEAQAFSLKAVPVSGKEVVLSGFTLGGQEVADGKPVKVALNDTVTTPVGRVVVVPSLYYGDKYFNTVVQVTKSPLQDVALRFQGGLQATLASKTATIINLTLQDVSIPRAEDVINTLISVYNTDAINDKNQIVMNTSNFINDRLIVIEKELGDVDSDIESYKREHQLTDISSETGMYLQTSSQYRQEGLSLENQLSLAKYIKNYLTDPGKSSDLIPANTGISDVNIESQIGEFNEMLLKRDKLISNSSSKNPVVQDLNNSLIAMKQTIIRSVDNLIVGLNIKIKNIRAQEEQTSRRISAVPTQQKEVLSVERRQKIKEELYLYLLNKREENELTQRMTESNARIIDPAAGSNAPVAPKSMMILLASIVLGCAIPAGVLWLLAVSDTKVRSRKDVEGVLSVPFLGEIPMRDKKDKSEVVVVHENGRDSVSEAFRIVRTNMDFMRVKDKKMQVVMFTSFNPGAGKTFVSMNLAMSFALTHKKVVLVDLDIRKGTLSSHVRVSDKGVTNYLSGRIDNVDEIIRQNELCDKLDIIHAGPVPPNPAELLLGDRLETLIAELRKRYDYIILDNVPAGVVADAVIVNRVADLTIYVVRAGRMDRRALPEVEKLYQEGKLRNMSLILNGTVYKHGAYGYRYGYGYGYSYGYGYGYGQRKNK</sequence>
<evidence type="ECO:0000256" key="8">
    <source>
        <dbReference type="ARBA" id="ARBA00022692"/>
    </source>
</evidence>
<evidence type="ECO:0000256" key="5">
    <source>
        <dbReference type="ARBA" id="ARBA00022475"/>
    </source>
</evidence>
<name>A0A3R5ZMK1_9BACT</name>
<evidence type="ECO:0000256" key="6">
    <source>
        <dbReference type="ARBA" id="ARBA00022519"/>
    </source>
</evidence>
<evidence type="ECO:0000256" key="1">
    <source>
        <dbReference type="ARBA" id="ARBA00004429"/>
    </source>
</evidence>
<evidence type="ECO:0000313" key="21">
    <source>
        <dbReference type="Proteomes" id="UP000285173"/>
    </source>
</evidence>
<keyword evidence="5" id="KW-1003">Cell membrane</keyword>
<dbReference type="Proteomes" id="UP000285173">
    <property type="component" value="Unassembled WGS sequence"/>
</dbReference>